<evidence type="ECO:0000313" key="1">
    <source>
        <dbReference type="EMBL" id="KAI0033431.1"/>
    </source>
</evidence>
<sequence>MPFPVLSRDDVANRILQGQYLFILRDKVIRVPPSWLSKHPGGPLPILHYVGRDATDEVEAFHSGDSLKRVYGFAIGTVQLGPDAWQPLVPPIDKGWLCSPAEDGSPRWIRQAHTIGLDADSDQGDHRDGNRILLVKNDSPILSAPTGPTRSDLEPIHSGLSLETQAAHSAAYKALHQRIIDAGLYNCRYVTGYGPEVIRYLTFAIISYIAYQYRWFFLSALALGALWHQLVFFVHDLGHMGVTHNWTVDRIISIFLADWIGGLSIGWWVHNHNTHHDIQHLPFFAISPDFLKSIYSSYYQREMTFDGFSRFVISVQHRLFYIIMSLARFNLYRLSYEHLWKIRNDAPKARGGRLRWSYWAEIAGLVFWWTWYSRVLIGCGSFRTALMYLLVSNVVPSPLHVQIVLSHFSMSTDVLGPVESFPHRQLRTTSDVICHPNVEWVHGGLQLQVTHHLFPRLPRHNLKEASMFVKEFAREQGLVYAEFGFVEGNNDVLDTLRGVANQVRIMTMVADSHIEEALDAKKKTG</sequence>
<reference evidence="1" key="1">
    <citation type="submission" date="2021-02" db="EMBL/GenBank/DDBJ databases">
        <authorList>
            <consortium name="DOE Joint Genome Institute"/>
            <person name="Ahrendt S."/>
            <person name="Looney B.P."/>
            <person name="Miyauchi S."/>
            <person name="Morin E."/>
            <person name="Drula E."/>
            <person name="Courty P.E."/>
            <person name="Chicoki N."/>
            <person name="Fauchery L."/>
            <person name="Kohler A."/>
            <person name="Kuo A."/>
            <person name="Labutti K."/>
            <person name="Pangilinan J."/>
            <person name="Lipzen A."/>
            <person name="Riley R."/>
            <person name="Andreopoulos W."/>
            <person name="He G."/>
            <person name="Johnson J."/>
            <person name="Barry K.W."/>
            <person name="Grigoriev I.V."/>
            <person name="Nagy L."/>
            <person name="Hibbett D."/>
            <person name="Henrissat B."/>
            <person name="Matheny P.B."/>
            <person name="Labbe J."/>
            <person name="Martin F."/>
        </authorList>
    </citation>
    <scope>NUCLEOTIDE SEQUENCE</scope>
    <source>
        <strain evidence="1">EC-137</strain>
    </source>
</reference>
<dbReference type="EMBL" id="MU273520">
    <property type="protein sequence ID" value="KAI0033431.1"/>
    <property type="molecule type" value="Genomic_DNA"/>
</dbReference>
<dbReference type="Proteomes" id="UP000814128">
    <property type="component" value="Unassembled WGS sequence"/>
</dbReference>
<evidence type="ECO:0000313" key="2">
    <source>
        <dbReference type="Proteomes" id="UP000814128"/>
    </source>
</evidence>
<comment type="caution">
    <text evidence="1">The sequence shown here is derived from an EMBL/GenBank/DDBJ whole genome shotgun (WGS) entry which is preliminary data.</text>
</comment>
<proteinExistence type="predicted"/>
<protein>
    <submittedName>
        <fullName evidence="1">Fatty acid/sphingolipid desaturase</fullName>
    </submittedName>
</protein>
<gene>
    <name evidence="1" type="ORF">K488DRAFT_69903</name>
</gene>
<name>A0ACB8QNK1_9AGAM</name>
<keyword evidence="2" id="KW-1185">Reference proteome</keyword>
<reference evidence="1" key="2">
    <citation type="journal article" date="2022" name="New Phytol.">
        <title>Evolutionary transition to the ectomycorrhizal habit in the genomes of a hyperdiverse lineage of mushroom-forming fungi.</title>
        <authorList>
            <person name="Looney B."/>
            <person name="Miyauchi S."/>
            <person name="Morin E."/>
            <person name="Drula E."/>
            <person name="Courty P.E."/>
            <person name="Kohler A."/>
            <person name="Kuo A."/>
            <person name="LaButti K."/>
            <person name="Pangilinan J."/>
            <person name="Lipzen A."/>
            <person name="Riley R."/>
            <person name="Andreopoulos W."/>
            <person name="He G."/>
            <person name="Johnson J."/>
            <person name="Nolan M."/>
            <person name="Tritt A."/>
            <person name="Barry K.W."/>
            <person name="Grigoriev I.V."/>
            <person name="Nagy L.G."/>
            <person name="Hibbett D."/>
            <person name="Henrissat B."/>
            <person name="Matheny P.B."/>
            <person name="Labbe J."/>
            <person name="Martin F.M."/>
        </authorList>
    </citation>
    <scope>NUCLEOTIDE SEQUENCE</scope>
    <source>
        <strain evidence="1">EC-137</strain>
    </source>
</reference>
<organism evidence="1 2">
    <name type="scientific">Vararia minispora EC-137</name>
    <dbReference type="NCBI Taxonomy" id="1314806"/>
    <lineage>
        <taxon>Eukaryota</taxon>
        <taxon>Fungi</taxon>
        <taxon>Dikarya</taxon>
        <taxon>Basidiomycota</taxon>
        <taxon>Agaricomycotina</taxon>
        <taxon>Agaricomycetes</taxon>
        <taxon>Russulales</taxon>
        <taxon>Lachnocladiaceae</taxon>
        <taxon>Vararia</taxon>
    </lineage>
</organism>
<accession>A0ACB8QNK1</accession>